<comment type="function">
    <text evidence="8">Gustatory receptor which mediates acceptance or avoidance behavior, depending on its substrates.</text>
</comment>
<dbReference type="GO" id="GO:0007165">
    <property type="term" value="P:signal transduction"/>
    <property type="evidence" value="ECO:0007669"/>
    <property type="project" value="UniProtKB-KW"/>
</dbReference>
<dbReference type="GO" id="GO:0007635">
    <property type="term" value="P:chemosensory behavior"/>
    <property type="evidence" value="ECO:0007669"/>
    <property type="project" value="TreeGrafter"/>
</dbReference>
<keyword evidence="6 8" id="KW-0675">Receptor</keyword>
<feature type="transmembrane region" description="Helical" evidence="8">
    <location>
        <begin position="272"/>
        <end position="296"/>
    </location>
</feature>
<keyword evidence="7 8" id="KW-0807">Transducer</keyword>
<dbReference type="Pfam" id="PF08395">
    <property type="entry name" value="7tm_7"/>
    <property type="match status" value="2"/>
</dbReference>
<feature type="transmembrane region" description="Helical" evidence="8">
    <location>
        <begin position="176"/>
        <end position="193"/>
    </location>
</feature>
<keyword evidence="4 8" id="KW-1133">Transmembrane helix</keyword>
<evidence type="ECO:0000256" key="2">
    <source>
        <dbReference type="ARBA" id="ARBA00022475"/>
    </source>
</evidence>
<name>A0AA38I2W9_9CUCU</name>
<keyword evidence="5 8" id="KW-0472">Membrane</keyword>
<dbReference type="AlphaFoldDB" id="A0AA38I2W9"/>
<organism evidence="9 10">
    <name type="scientific">Zophobas morio</name>
    <dbReference type="NCBI Taxonomy" id="2755281"/>
    <lineage>
        <taxon>Eukaryota</taxon>
        <taxon>Metazoa</taxon>
        <taxon>Ecdysozoa</taxon>
        <taxon>Arthropoda</taxon>
        <taxon>Hexapoda</taxon>
        <taxon>Insecta</taxon>
        <taxon>Pterygota</taxon>
        <taxon>Neoptera</taxon>
        <taxon>Endopterygota</taxon>
        <taxon>Coleoptera</taxon>
        <taxon>Polyphaga</taxon>
        <taxon>Cucujiformia</taxon>
        <taxon>Tenebrionidae</taxon>
        <taxon>Zophobas</taxon>
    </lineage>
</organism>
<evidence type="ECO:0000256" key="4">
    <source>
        <dbReference type="ARBA" id="ARBA00022989"/>
    </source>
</evidence>
<proteinExistence type="inferred from homology"/>
<dbReference type="GO" id="GO:0050909">
    <property type="term" value="P:sensory perception of taste"/>
    <property type="evidence" value="ECO:0007669"/>
    <property type="project" value="InterPro"/>
</dbReference>
<feature type="transmembrane region" description="Helical" evidence="8">
    <location>
        <begin position="431"/>
        <end position="454"/>
    </location>
</feature>
<gene>
    <name evidence="9" type="ORF">Zmor_019954</name>
</gene>
<dbReference type="GO" id="GO:0043025">
    <property type="term" value="C:neuronal cell body"/>
    <property type="evidence" value="ECO:0007669"/>
    <property type="project" value="TreeGrafter"/>
</dbReference>
<feature type="transmembrane region" description="Helical" evidence="8">
    <location>
        <begin position="242"/>
        <end position="266"/>
    </location>
</feature>
<dbReference type="Proteomes" id="UP001168821">
    <property type="component" value="Unassembled WGS sequence"/>
</dbReference>
<evidence type="ECO:0000256" key="6">
    <source>
        <dbReference type="ARBA" id="ARBA00023170"/>
    </source>
</evidence>
<dbReference type="PANTHER" id="PTHR21143:SF104">
    <property type="entry name" value="GUSTATORY RECEPTOR 8A-RELATED"/>
    <property type="match status" value="1"/>
</dbReference>
<feature type="transmembrane region" description="Helical" evidence="8">
    <location>
        <begin position="44"/>
        <end position="62"/>
    </location>
</feature>
<keyword evidence="10" id="KW-1185">Reference proteome</keyword>
<evidence type="ECO:0000256" key="3">
    <source>
        <dbReference type="ARBA" id="ARBA00022692"/>
    </source>
</evidence>
<dbReference type="EMBL" id="JALNTZ010000006">
    <property type="protein sequence ID" value="KAJ3648122.1"/>
    <property type="molecule type" value="Genomic_DNA"/>
</dbReference>
<evidence type="ECO:0000256" key="7">
    <source>
        <dbReference type="ARBA" id="ARBA00023224"/>
    </source>
</evidence>
<comment type="caution">
    <text evidence="8">Lacks conserved residue(s) required for the propagation of feature annotation.</text>
</comment>
<evidence type="ECO:0000256" key="8">
    <source>
        <dbReference type="RuleBase" id="RU363108"/>
    </source>
</evidence>
<reference evidence="9" key="1">
    <citation type="journal article" date="2023" name="G3 (Bethesda)">
        <title>Whole genome assemblies of Zophobas morio and Tenebrio molitor.</title>
        <authorList>
            <person name="Kaur S."/>
            <person name="Stinson S.A."/>
            <person name="diCenzo G.C."/>
        </authorList>
    </citation>
    <scope>NUCLEOTIDE SEQUENCE</scope>
    <source>
        <strain evidence="9">QUZm001</strain>
    </source>
</reference>
<accession>A0AA38I2W9</accession>
<feature type="transmembrane region" description="Helical" evidence="8">
    <location>
        <begin position="135"/>
        <end position="156"/>
    </location>
</feature>
<feature type="transmembrane region" description="Helical" evidence="8">
    <location>
        <begin position="466"/>
        <end position="486"/>
    </location>
</feature>
<evidence type="ECO:0000256" key="5">
    <source>
        <dbReference type="ARBA" id="ARBA00023136"/>
    </source>
</evidence>
<evidence type="ECO:0000313" key="10">
    <source>
        <dbReference type="Proteomes" id="UP001168821"/>
    </source>
</evidence>
<dbReference type="InterPro" id="IPR013604">
    <property type="entry name" value="7TM_chemorcpt"/>
</dbReference>
<keyword evidence="3 8" id="KW-0812">Transmembrane</keyword>
<keyword evidence="2 8" id="KW-1003">Cell membrane</keyword>
<dbReference type="GO" id="GO:0030425">
    <property type="term" value="C:dendrite"/>
    <property type="evidence" value="ECO:0007669"/>
    <property type="project" value="TreeGrafter"/>
</dbReference>
<comment type="similarity">
    <text evidence="8">Belongs to the insect chemoreceptor superfamily. Gustatory receptor (GR) family.</text>
</comment>
<evidence type="ECO:0000313" key="9">
    <source>
        <dbReference type="EMBL" id="KAJ3648122.1"/>
    </source>
</evidence>
<dbReference type="PANTHER" id="PTHR21143">
    <property type="entry name" value="INVERTEBRATE GUSTATORY RECEPTOR"/>
    <property type="match status" value="1"/>
</dbReference>
<protein>
    <recommendedName>
        <fullName evidence="8">Gustatory receptor</fullName>
    </recommendedName>
</protein>
<feature type="transmembrane region" description="Helical" evidence="8">
    <location>
        <begin position="74"/>
        <end position="97"/>
    </location>
</feature>
<dbReference type="GO" id="GO:0005886">
    <property type="term" value="C:plasma membrane"/>
    <property type="evidence" value="ECO:0007669"/>
    <property type="project" value="UniProtKB-SubCell"/>
</dbReference>
<comment type="subcellular location">
    <subcellularLocation>
        <location evidence="1 8">Cell membrane</location>
        <topology evidence="1 8">Multi-pass membrane protein</topology>
    </subcellularLocation>
</comment>
<evidence type="ECO:0000256" key="1">
    <source>
        <dbReference type="ARBA" id="ARBA00004651"/>
    </source>
</evidence>
<sequence>MTPQKLPNDIAYIRHFYRYLNIFLITPWYDFNSNTFYKPSLRKLYACFLISLKVAWLLNFFFSESVHTTMKSLLLSQKLLVFFSTMNLVALSLVTIVKTSFLDPPKWKAVIDKFLYIDAKLQVIDRQEIHLKWYYFRYFVKQVVFFAIFVYAFVVWTKSLGRSVIECLPMIAVSDYFYEYLSVMYLAEFIGCVRRRYQSMREKIERCHRKPGIVLELENLIDCYRTLGETVDLYNEIFGYQIILIIFHCGVESLHCLNFAYVFMVAPEKSSLLYHILAVDSLLLLQVLSNFWLLVIPVTAANQEAKKFLDVCYKLQEKYGMTSKEAEALTKIISYCKHFCREFNVAGFFNIDKTVILCILGATFEGYIEYLIIVLVQSLVQSLEIRYIDLNKRAVKISRNKKISQLRSLTHDFRILGQTVDIFNKLFGYHIILILWHFGVEMVSCLTFAFVPYISTDAHNYFNCGLVKLCIFFWLSYNFLTIVLPISSACKESKEFISLLYQMQDEFEEGSEEMGALTRLVNYSKCFMAEFTAYGYFTINKTVVFSFLANVATYVVITFQVDQSHYQQVITNSHNVCSVSV</sequence>
<comment type="caution">
    <text evidence="9">The sequence shown here is derived from an EMBL/GenBank/DDBJ whole genome shotgun (WGS) entry which is preliminary data.</text>
</comment>
<dbReference type="GO" id="GO:0008049">
    <property type="term" value="P:male courtship behavior"/>
    <property type="evidence" value="ECO:0007669"/>
    <property type="project" value="TreeGrafter"/>
</dbReference>
<dbReference type="GO" id="GO:0030424">
    <property type="term" value="C:axon"/>
    <property type="evidence" value="ECO:0007669"/>
    <property type="project" value="TreeGrafter"/>
</dbReference>